<organism evidence="9 10">
    <name type="scientific">Guyparkeria halophila</name>
    <dbReference type="NCBI Taxonomy" id="47960"/>
    <lineage>
        <taxon>Bacteria</taxon>
        <taxon>Pseudomonadati</taxon>
        <taxon>Pseudomonadota</taxon>
        <taxon>Gammaproteobacteria</taxon>
        <taxon>Chromatiales</taxon>
        <taxon>Thioalkalibacteraceae</taxon>
        <taxon>Guyparkeria</taxon>
    </lineage>
</organism>
<dbReference type="InterPro" id="IPR051673">
    <property type="entry name" value="SSDNA_exonuclease_RecJ"/>
</dbReference>
<dbReference type="Pfam" id="PF02272">
    <property type="entry name" value="DHHA1"/>
    <property type="match status" value="1"/>
</dbReference>
<evidence type="ECO:0000259" key="6">
    <source>
        <dbReference type="Pfam" id="PF01368"/>
    </source>
</evidence>
<dbReference type="SUPFAM" id="SSF64182">
    <property type="entry name" value="DHH phosphoesterases"/>
    <property type="match status" value="1"/>
</dbReference>
<evidence type="ECO:0000259" key="8">
    <source>
        <dbReference type="Pfam" id="PF17768"/>
    </source>
</evidence>
<evidence type="ECO:0000313" key="9">
    <source>
        <dbReference type="EMBL" id="WQH17362.1"/>
    </source>
</evidence>
<evidence type="ECO:0000256" key="4">
    <source>
        <dbReference type="ARBA" id="ARBA00022801"/>
    </source>
</evidence>
<dbReference type="InterPro" id="IPR038763">
    <property type="entry name" value="DHH_sf"/>
</dbReference>
<name>A0ABZ0Z1Q9_9GAMM</name>
<evidence type="ECO:0000256" key="1">
    <source>
        <dbReference type="ARBA" id="ARBA00005915"/>
    </source>
</evidence>
<evidence type="ECO:0000256" key="2">
    <source>
        <dbReference type="ARBA" id="ARBA00019841"/>
    </source>
</evidence>
<proteinExistence type="inferred from homology"/>
<dbReference type="InterPro" id="IPR001667">
    <property type="entry name" value="DDH_dom"/>
</dbReference>
<keyword evidence="3" id="KW-0540">Nuclease</keyword>
<dbReference type="PANTHER" id="PTHR30255">
    <property type="entry name" value="SINGLE-STRANDED-DNA-SPECIFIC EXONUCLEASE RECJ"/>
    <property type="match status" value="1"/>
</dbReference>
<feature type="domain" description="RecJ OB" evidence="8">
    <location>
        <begin position="492"/>
        <end position="596"/>
    </location>
</feature>
<dbReference type="InterPro" id="IPR003156">
    <property type="entry name" value="DHHA1_dom"/>
</dbReference>
<dbReference type="InterPro" id="IPR004610">
    <property type="entry name" value="RecJ"/>
</dbReference>
<dbReference type="NCBIfam" id="TIGR00644">
    <property type="entry name" value="recJ"/>
    <property type="match status" value="1"/>
</dbReference>
<dbReference type="PANTHER" id="PTHR30255:SF2">
    <property type="entry name" value="SINGLE-STRANDED-DNA-SPECIFIC EXONUCLEASE RECJ"/>
    <property type="match status" value="1"/>
</dbReference>
<dbReference type="Proteomes" id="UP001327459">
    <property type="component" value="Chromosome"/>
</dbReference>
<comment type="similarity">
    <text evidence="1">Belongs to the RecJ family.</text>
</comment>
<dbReference type="Gene3D" id="3.90.1640.30">
    <property type="match status" value="1"/>
</dbReference>
<keyword evidence="5 9" id="KW-0269">Exonuclease</keyword>
<gene>
    <name evidence="9" type="primary">recJ</name>
    <name evidence="9" type="ORF">SR882_05510</name>
</gene>
<dbReference type="RefSeq" id="WP_322522331.1">
    <property type="nucleotide sequence ID" value="NZ_CP140153.1"/>
</dbReference>
<accession>A0ABZ0Z1Q9</accession>
<evidence type="ECO:0000256" key="3">
    <source>
        <dbReference type="ARBA" id="ARBA00022722"/>
    </source>
</evidence>
<sequence length="604" mass="65392">MTVETKAGPNADKAEKTARLLGVASIRRRQVSEPTEALAHLNPRLARVLAARGITQAAQLDQRLGAVLPPTGLPDLDEAARLISDAIERQESILIVGDFDADGATATALCLRGLRAMGAEQVDFLIPDRQRHGYGLSPALLDELETPPALILTVDNGISAHDGVAAAKAAGSRVVVTDHHLPGETLPAADAIVNPNRADAAFGSTALAGVGVAFYLLAAVRSELDRRGWFAERERPNLANWLDLVALGTIADVVELDDNNRRLVAQGLSRIRAHACAPGILALFAVAGRDPREARSSDLGFAIGPRLNAAGRLENMRLGVECLLADEPAEARQLAATLDQINRQRRDVEADMLDTVAADLDRAMAGQGDTPPSEPADWVRFDPGFHPGVIGIVAGRLKSRWMRPVFVFAPAEVGSDDGRLKGSGRSIPGIHLRDLLVEIDARHPGLIDGFGGHAMAAGLSLDRARLDAFRQAFTHVMSRHQERLPDGREVITDGPLEPADLHLDFIDTLDHHGPWGTGFPEPLFDNTFEVLERTALKDGKHWRLSVRLLDHPNARPVDAIWFRAPDQLPPGRHWQIAYRPVADSFRGRKRLKLFVETALPVPAS</sequence>
<dbReference type="InterPro" id="IPR041122">
    <property type="entry name" value="RecJ_OB"/>
</dbReference>
<evidence type="ECO:0000313" key="10">
    <source>
        <dbReference type="Proteomes" id="UP001327459"/>
    </source>
</evidence>
<dbReference type="EMBL" id="CP140153">
    <property type="protein sequence ID" value="WQH17362.1"/>
    <property type="molecule type" value="Genomic_DNA"/>
</dbReference>
<reference evidence="9 10" key="1">
    <citation type="submission" date="2023-11" db="EMBL/GenBank/DDBJ databases">
        <title>MicrobeMod: A computational toolkit for identifying prokaryotic methylation and restriction-modification with nanopore sequencing.</title>
        <authorList>
            <person name="Crits-Christoph A."/>
            <person name="Kang S.C."/>
            <person name="Lee H."/>
            <person name="Ostrov N."/>
        </authorList>
    </citation>
    <scope>NUCLEOTIDE SEQUENCE [LARGE SCALE GENOMIC DNA]</scope>
    <source>
        <strain evidence="9 10">ATCC 49870</strain>
    </source>
</reference>
<dbReference type="GO" id="GO:0004527">
    <property type="term" value="F:exonuclease activity"/>
    <property type="evidence" value="ECO:0007669"/>
    <property type="project" value="UniProtKB-KW"/>
</dbReference>
<dbReference type="Pfam" id="PF01368">
    <property type="entry name" value="DHH"/>
    <property type="match status" value="1"/>
</dbReference>
<dbReference type="Pfam" id="PF17768">
    <property type="entry name" value="RecJ_OB"/>
    <property type="match status" value="1"/>
</dbReference>
<protein>
    <recommendedName>
        <fullName evidence="2">Single-stranded-DNA-specific exonuclease RecJ</fullName>
    </recommendedName>
</protein>
<keyword evidence="4" id="KW-0378">Hydrolase</keyword>
<dbReference type="Gene3D" id="3.10.310.30">
    <property type="match status" value="1"/>
</dbReference>
<evidence type="ECO:0000256" key="5">
    <source>
        <dbReference type="ARBA" id="ARBA00022839"/>
    </source>
</evidence>
<feature type="domain" description="DDH" evidence="6">
    <location>
        <begin position="92"/>
        <end position="249"/>
    </location>
</feature>
<keyword evidence="10" id="KW-1185">Reference proteome</keyword>
<evidence type="ECO:0000259" key="7">
    <source>
        <dbReference type="Pfam" id="PF02272"/>
    </source>
</evidence>
<feature type="domain" description="DHHA1" evidence="7">
    <location>
        <begin position="382"/>
        <end position="477"/>
    </location>
</feature>